<proteinExistence type="predicted"/>
<protein>
    <submittedName>
        <fullName evidence="2">Uncharacterized protein LOC127743836</fullName>
    </submittedName>
</protein>
<reference evidence="1" key="1">
    <citation type="journal article" date="2016" name="Nat. Genet.">
        <title>The genome sequences of Arachis duranensis and Arachis ipaensis, the diploid ancestors of cultivated peanut.</title>
        <authorList>
            <person name="Bertioli D.J."/>
            <person name="Cannon S.B."/>
            <person name="Froenicke L."/>
            <person name="Huang G."/>
            <person name="Farmer A.D."/>
            <person name="Cannon E.K."/>
            <person name="Liu X."/>
            <person name="Gao D."/>
            <person name="Clevenger J."/>
            <person name="Dash S."/>
            <person name="Ren L."/>
            <person name="Moretzsohn M.C."/>
            <person name="Shirasawa K."/>
            <person name="Huang W."/>
            <person name="Vidigal B."/>
            <person name="Abernathy B."/>
            <person name="Chu Y."/>
            <person name="Niederhuth C.E."/>
            <person name="Umale P."/>
            <person name="Araujo A.C."/>
            <person name="Kozik A."/>
            <person name="Kim K.D."/>
            <person name="Burow M.D."/>
            <person name="Varshney R.K."/>
            <person name="Wang X."/>
            <person name="Zhang X."/>
            <person name="Barkley N."/>
            <person name="Guimaraes P.M."/>
            <person name="Isobe S."/>
            <person name="Guo B."/>
            <person name="Liao B."/>
            <person name="Stalker H.T."/>
            <person name="Schmitz R.J."/>
            <person name="Scheffler B.E."/>
            <person name="Leal-Bertioli S.C."/>
            <person name="Xun X."/>
            <person name="Jackson S.A."/>
            <person name="Michelmore R."/>
            <person name="Ozias-Akins P."/>
        </authorList>
    </citation>
    <scope>NUCLEOTIDE SEQUENCE [LARGE SCALE GENOMIC DNA]</scope>
    <source>
        <strain evidence="1">cv. V14167</strain>
    </source>
</reference>
<dbReference type="Proteomes" id="UP000515211">
    <property type="component" value="Chromosome 2"/>
</dbReference>
<evidence type="ECO:0000313" key="2">
    <source>
        <dbReference type="RefSeq" id="XP_052111969.1"/>
    </source>
</evidence>
<sequence length="115" mass="14144">MQKMILMSMIMVRRMRKNKEKRKKMERKEQLRKTKVDGIMMRWNNLRYKCPKSERERDVYDKFGYTYQNREQNNEYIGIHPRLKAKIKGVFVLKFNDKTILCCIIWQGFTLLTQS</sequence>
<organism evidence="1 2">
    <name type="scientific">Arachis duranensis</name>
    <name type="common">Wild peanut</name>
    <dbReference type="NCBI Taxonomy" id="130453"/>
    <lineage>
        <taxon>Eukaryota</taxon>
        <taxon>Viridiplantae</taxon>
        <taxon>Streptophyta</taxon>
        <taxon>Embryophyta</taxon>
        <taxon>Tracheophyta</taxon>
        <taxon>Spermatophyta</taxon>
        <taxon>Magnoliopsida</taxon>
        <taxon>eudicotyledons</taxon>
        <taxon>Gunneridae</taxon>
        <taxon>Pentapetalae</taxon>
        <taxon>rosids</taxon>
        <taxon>fabids</taxon>
        <taxon>Fabales</taxon>
        <taxon>Fabaceae</taxon>
        <taxon>Papilionoideae</taxon>
        <taxon>50 kb inversion clade</taxon>
        <taxon>dalbergioids sensu lato</taxon>
        <taxon>Dalbergieae</taxon>
        <taxon>Pterocarpus clade</taxon>
        <taxon>Arachis</taxon>
    </lineage>
</organism>
<evidence type="ECO:0000313" key="1">
    <source>
        <dbReference type="Proteomes" id="UP000515211"/>
    </source>
</evidence>
<dbReference type="RefSeq" id="XP_052111969.1">
    <property type="nucleotide sequence ID" value="XM_052256009.1"/>
</dbReference>
<reference evidence="2" key="2">
    <citation type="submission" date="2025-08" db="UniProtKB">
        <authorList>
            <consortium name="RefSeq"/>
        </authorList>
    </citation>
    <scope>IDENTIFICATION</scope>
    <source>
        <tissue evidence="2">Whole plant</tissue>
    </source>
</reference>
<keyword evidence="1" id="KW-1185">Reference proteome</keyword>
<gene>
    <name evidence="2" type="primary">LOC127743836</name>
</gene>
<accession>A0A9C6TJX3</accession>
<dbReference type="GeneID" id="127743836"/>
<dbReference type="KEGG" id="adu:127743836"/>
<dbReference type="AlphaFoldDB" id="A0A9C6TJX3"/>
<name>A0A9C6TJX3_ARADU</name>